<comment type="caution">
    <text evidence="1">The sequence shown here is derived from an EMBL/GenBank/DDBJ whole genome shotgun (WGS) entry which is preliminary data.</text>
</comment>
<dbReference type="Proteomes" id="UP000708148">
    <property type="component" value="Unassembled WGS sequence"/>
</dbReference>
<dbReference type="AlphaFoldDB" id="A0A8S1JC26"/>
<keyword evidence="2" id="KW-1185">Reference proteome</keyword>
<protein>
    <submittedName>
        <fullName evidence="1">Uncharacterized protein</fullName>
    </submittedName>
</protein>
<sequence>MGLARAVGFSVAAAEVGNAGSALGACGGAGLGAWGRGAMAVGRTGRGVTGEGAVGRMGACGRWASCLGCSWLRGYGTERWVCGGGVGMDADIASAWRRVATAACDASPALAGARPARPCALLGPRHGSCRPAAACRAGVGNDDWQFAGGGRGSHCVGGLKGGVPRRDPARQWRSGLAGVAGGIAGVWSILHRRGHLSMLRQTREM</sequence>
<accession>A0A8S1JC26</accession>
<reference evidence="1" key="1">
    <citation type="submission" date="2020-12" db="EMBL/GenBank/DDBJ databases">
        <authorList>
            <person name="Iha C."/>
        </authorList>
    </citation>
    <scope>NUCLEOTIDE SEQUENCE</scope>
</reference>
<proteinExistence type="predicted"/>
<evidence type="ECO:0000313" key="1">
    <source>
        <dbReference type="EMBL" id="CAD7704516.1"/>
    </source>
</evidence>
<evidence type="ECO:0000313" key="2">
    <source>
        <dbReference type="Proteomes" id="UP000708148"/>
    </source>
</evidence>
<dbReference type="PROSITE" id="PS51257">
    <property type="entry name" value="PROKAR_LIPOPROTEIN"/>
    <property type="match status" value="1"/>
</dbReference>
<dbReference type="EMBL" id="CAJHUC010002899">
    <property type="protein sequence ID" value="CAD7704516.1"/>
    <property type="molecule type" value="Genomic_DNA"/>
</dbReference>
<name>A0A8S1JC26_9CHLO</name>
<organism evidence="1 2">
    <name type="scientific">Ostreobium quekettii</name>
    <dbReference type="NCBI Taxonomy" id="121088"/>
    <lineage>
        <taxon>Eukaryota</taxon>
        <taxon>Viridiplantae</taxon>
        <taxon>Chlorophyta</taxon>
        <taxon>core chlorophytes</taxon>
        <taxon>Ulvophyceae</taxon>
        <taxon>TCBD clade</taxon>
        <taxon>Bryopsidales</taxon>
        <taxon>Ostreobineae</taxon>
        <taxon>Ostreobiaceae</taxon>
        <taxon>Ostreobium</taxon>
    </lineage>
</organism>
<gene>
    <name evidence="1" type="ORF">OSTQU699_LOCUS9871</name>
</gene>